<dbReference type="GO" id="GO:0003714">
    <property type="term" value="F:transcription corepressor activity"/>
    <property type="evidence" value="ECO:0007669"/>
    <property type="project" value="TreeGrafter"/>
</dbReference>
<protein>
    <recommendedName>
        <fullName evidence="4">NEDD4 binding protein 2-like 2</fullName>
    </recommendedName>
</protein>
<dbReference type="Pfam" id="PF13671">
    <property type="entry name" value="AAA_33"/>
    <property type="match status" value="1"/>
</dbReference>
<name>G3PC78_GASAC</name>
<feature type="compositionally biased region" description="Pro residues" evidence="1">
    <location>
        <begin position="206"/>
        <end position="220"/>
    </location>
</feature>
<sequence length="527" mass="59509">MSHTGSSSTTSGIENHPVSLRGRTTNGTNDSADKAAKLKRNVSSSPDRAVRERALKQVGLTSTSFIGPAFPPSKPSKSTKRKSDFENTLSEFYKELETIDAPDGANDHSGKINAGFVKAPTPSKTSSGRQIRKGSDEVVFNPNNRAGPEGYQEGRGQKQPSWSHWYQNEPYYPRRPRPPGPSQSPWHHPQTLNQPPNPRFHRPPFHRPPPPAAFPNPQGPPSTANHHWSGSGPTNQYQEESHFPTFSCFPPPNVSGHPPRGFYGDSPHHFDSDEWACGYQMHANNGWSRGREEQSSHGVEDYDRSQRYDSENDPWDNHCPPPTNTNAFHSSPVLILMRGLPGSGKSTLARERLAESPDGLILSTDDYFAFRDGYRYEPGLLGAAHEWNQNRAKDAMRDGRSPIIIDNTNVQAWEMKPYVKMAVESGYKVDFCEPETSWKFDFYELERCERNKHGVPQEKIAQMMDRFSFPISVDIVMSSQEPVHVNQRLQPEMFVSNKRHHYGKLQKKVVFIYLKISKKLLQGEECC</sequence>
<dbReference type="Ensembl" id="ENSGACT00000015231.2">
    <property type="protein sequence ID" value="ENSGACP00000015202.2"/>
    <property type="gene ID" value="ENSGACG00000011496.2"/>
</dbReference>
<feature type="compositionally biased region" description="Basic and acidic residues" evidence="1">
    <location>
        <begin position="289"/>
        <end position="310"/>
    </location>
</feature>
<evidence type="ECO:0008006" key="4">
    <source>
        <dbReference type="Google" id="ProtNLM"/>
    </source>
</evidence>
<feature type="region of interest" description="Disordered" evidence="1">
    <location>
        <begin position="288"/>
        <end position="312"/>
    </location>
</feature>
<dbReference type="AlphaFoldDB" id="G3PC78"/>
<feature type="region of interest" description="Disordered" evidence="1">
    <location>
        <begin position="100"/>
        <end position="250"/>
    </location>
</feature>
<feature type="compositionally biased region" description="Polar residues" evidence="1">
    <location>
        <begin position="222"/>
        <end position="238"/>
    </location>
</feature>
<dbReference type="SUPFAM" id="SSF52540">
    <property type="entry name" value="P-loop containing nucleoside triphosphate hydrolases"/>
    <property type="match status" value="1"/>
</dbReference>
<evidence type="ECO:0000313" key="3">
    <source>
        <dbReference type="Proteomes" id="UP000007635"/>
    </source>
</evidence>
<dbReference type="InterPro" id="IPR027417">
    <property type="entry name" value="P-loop_NTPase"/>
</dbReference>
<feature type="region of interest" description="Disordered" evidence="1">
    <location>
        <begin position="1"/>
        <end position="84"/>
    </location>
</feature>
<evidence type="ECO:0000313" key="2">
    <source>
        <dbReference type="Ensembl" id="ENSGACP00000015202.2"/>
    </source>
</evidence>
<dbReference type="GeneTree" id="ENSGT00940000161440"/>
<organism evidence="2 3">
    <name type="scientific">Gasterosteus aculeatus aculeatus</name>
    <name type="common">three-spined stickleback</name>
    <dbReference type="NCBI Taxonomy" id="481459"/>
    <lineage>
        <taxon>Eukaryota</taxon>
        <taxon>Metazoa</taxon>
        <taxon>Chordata</taxon>
        <taxon>Craniata</taxon>
        <taxon>Vertebrata</taxon>
        <taxon>Euteleostomi</taxon>
        <taxon>Actinopterygii</taxon>
        <taxon>Neopterygii</taxon>
        <taxon>Teleostei</taxon>
        <taxon>Neoteleostei</taxon>
        <taxon>Acanthomorphata</taxon>
        <taxon>Eupercaria</taxon>
        <taxon>Perciformes</taxon>
        <taxon>Cottioidei</taxon>
        <taxon>Gasterosteales</taxon>
        <taxon>Gasterosteidae</taxon>
        <taxon>Gasterosteus</taxon>
    </lineage>
</organism>
<reference evidence="2" key="2">
    <citation type="submission" date="2025-08" db="UniProtKB">
        <authorList>
            <consortium name="Ensembl"/>
        </authorList>
    </citation>
    <scope>IDENTIFICATION</scope>
</reference>
<reference evidence="2 3" key="1">
    <citation type="journal article" date="2021" name="G3 (Bethesda)">
        <title>Improved contiguity of the threespine stickleback genome using long-read sequencing.</title>
        <authorList>
            <person name="Nath S."/>
            <person name="Shaw D.E."/>
            <person name="White M.A."/>
        </authorList>
    </citation>
    <scope>NUCLEOTIDE SEQUENCE [LARGE SCALE GENOMIC DNA]</scope>
    <source>
        <strain evidence="2 3">Lake Benthic</strain>
    </source>
</reference>
<reference evidence="2" key="3">
    <citation type="submission" date="2025-09" db="UniProtKB">
        <authorList>
            <consortium name="Ensembl"/>
        </authorList>
    </citation>
    <scope>IDENTIFICATION</scope>
</reference>
<feature type="compositionally biased region" description="Low complexity" evidence="1">
    <location>
        <begin position="1"/>
        <end position="12"/>
    </location>
</feature>
<dbReference type="InterPro" id="IPR026302">
    <property type="entry name" value="NEDD4-bd_p2"/>
</dbReference>
<dbReference type="Bgee" id="ENSGACG00000011496">
    <property type="expression patterns" value="Expressed in embryo and 13 other cell types or tissues"/>
</dbReference>
<dbReference type="GO" id="GO:0005634">
    <property type="term" value="C:nucleus"/>
    <property type="evidence" value="ECO:0007669"/>
    <property type="project" value="TreeGrafter"/>
</dbReference>
<dbReference type="PANTHER" id="PTHR13308">
    <property type="entry name" value="NEDD4-BINDING PROTEIN 2-LIKE 1"/>
    <property type="match status" value="1"/>
</dbReference>
<proteinExistence type="predicted"/>
<evidence type="ECO:0000256" key="1">
    <source>
        <dbReference type="SAM" id="MobiDB-lite"/>
    </source>
</evidence>
<keyword evidence="3" id="KW-1185">Reference proteome</keyword>
<accession>G3PC78</accession>
<dbReference type="Proteomes" id="UP000007635">
    <property type="component" value="Chromosome I"/>
</dbReference>
<dbReference type="PANTHER" id="PTHR13308:SF23">
    <property type="entry name" value="NEDD4-BINDING PROTEIN 2-LIKE 2"/>
    <property type="match status" value="1"/>
</dbReference>
<dbReference type="InParanoid" id="G3PC78"/>
<dbReference type="GO" id="GO:0000122">
    <property type="term" value="P:negative regulation of transcription by RNA polymerase II"/>
    <property type="evidence" value="ECO:0007669"/>
    <property type="project" value="TreeGrafter"/>
</dbReference>
<dbReference type="Gene3D" id="3.40.50.300">
    <property type="entry name" value="P-loop containing nucleotide triphosphate hydrolases"/>
    <property type="match status" value="1"/>
</dbReference>